<accession>A0ABD0R1I4</accession>
<dbReference type="EMBL" id="JAMKFB020000005">
    <property type="protein sequence ID" value="KAL0192368.1"/>
    <property type="molecule type" value="Genomic_DNA"/>
</dbReference>
<feature type="compositionally biased region" description="Low complexity" evidence="1">
    <location>
        <begin position="491"/>
        <end position="501"/>
    </location>
</feature>
<keyword evidence="3" id="KW-1185">Reference proteome</keyword>
<feature type="compositionally biased region" description="Basic and acidic residues" evidence="1">
    <location>
        <begin position="703"/>
        <end position="716"/>
    </location>
</feature>
<dbReference type="Proteomes" id="UP001529510">
    <property type="component" value="Unassembled WGS sequence"/>
</dbReference>
<dbReference type="AlphaFoldDB" id="A0ABD0R1I4"/>
<feature type="region of interest" description="Disordered" evidence="1">
    <location>
        <begin position="464"/>
        <end position="515"/>
    </location>
</feature>
<feature type="compositionally biased region" description="Polar residues" evidence="1">
    <location>
        <begin position="666"/>
        <end position="677"/>
    </location>
</feature>
<feature type="region of interest" description="Disordered" evidence="1">
    <location>
        <begin position="729"/>
        <end position="748"/>
    </location>
</feature>
<protein>
    <recommendedName>
        <fullName evidence="4">CSPG2 protein</fullName>
    </recommendedName>
</protein>
<proteinExistence type="predicted"/>
<gene>
    <name evidence="2" type="ORF">M9458_010664</name>
</gene>
<feature type="non-terminal residue" evidence="2">
    <location>
        <position position="1"/>
    </location>
</feature>
<name>A0ABD0R1I4_CIRMR</name>
<organism evidence="2 3">
    <name type="scientific">Cirrhinus mrigala</name>
    <name type="common">Mrigala</name>
    <dbReference type="NCBI Taxonomy" id="683832"/>
    <lineage>
        <taxon>Eukaryota</taxon>
        <taxon>Metazoa</taxon>
        <taxon>Chordata</taxon>
        <taxon>Craniata</taxon>
        <taxon>Vertebrata</taxon>
        <taxon>Euteleostomi</taxon>
        <taxon>Actinopterygii</taxon>
        <taxon>Neopterygii</taxon>
        <taxon>Teleostei</taxon>
        <taxon>Ostariophysi</taxon>
        <taxon>Cypriniformes</taxon>
        <taxon>Cyprinidae</taxon>
        <taxon>Labeoninae</taxon>
        <taxon>Labeonini</taxon>
        <taxon>Cirrhinus</taxon>
    </lineage>
</organism>
<evidence type="ECO:0000256" key="1">
    <source>
        <dbReference type="SAM" id="MobiDB-lite"/>
    </source>
</evidence>
<comment type="caution">
    <text evidence="2">The sequence shown here is derived from an EMBL/GenBank/DDBJ whole genome shotgun (WGS) entry which is preliminary data.</text>
</comment>
<feature type="region of interest" description="Disordered" evidence="1">
    <location>
        <begin position="176"/>
        <end position="206"/>
    </location>
</feature>
<feature type="region of interest" description="Disordered" evidence="1">
    <location>
        <begin position="373"/>
        <end position="393"/>
    </location>
</feature>
<feature type="non-terminal residue" evidence="2">
    <location>
        <position position="791"/>
    </location>
</feature>
<evidence type="ECO:0008006" key="4">
    <source>
        <dbReference type="Google" id="ProtNLM"/>
    </source>
</evidence>
<evidence type="ECO:0000313" key="3">
    <source>
        <dbReference type="Proteomes" id="UP001529510"/>
    </source>
</evidence>
<feature type="compositionally biased region" description="Polar residues" evidence="1">
    <location>
        <begin position="473"/>
        <end position="483"/>
    </location>
</feature>
<evidence type="ECO:0000313" key="2">
    <source>
        <dbReference type="EMBL" id="KAL0192368.1"/>
    </source>
</evidence>
<feature type="compositionally biased region" description="Low complexity" evidence="1">
    <location>
        <begin position="637"/>
        <end position="652"/>
    </location>
</feature>
<feature type="compositionally biased region" description="Polar residues" evidence="1">
    <location>
        <begin position="384"/>
        <end position="393"/>
    </location>
</feature>
<reference evidence="2 3" key="1">
    <citation type="submission" date="2024-05" db="EMBL/GenBank/DDBJ databases">
        <title>Genome sequencing and assembly of Indian major carp, Cirrhinus mrigala (Hamilton, 1822).</title>
        <authorList>
            <person name="Mohindra V."/>
            <person name="Chowdhury L.M."/>
            <person name="Lal K."/>
            <person name="Jena J.K."/>
        </authorList>
    </citation>
    <scope>NUCLEOTIDE SEQUENCE [LARGE SCALE GENOMIC DNA]</scope>
    <source>
        <strain evidence="2">CM1030</strain>
        <tissue evidence="2">Blood</tissue>
    </source>
</reference>
<feature type="region of interest" description="Disordered" evidence="1">
    <location>
        <begin position="1"/>
        <end position="24"/>
    </location>
</feature>
<feature type="region of interest" description="Disordered" evidence="1">
    <location>
        <begin position="630"/>
        <end position="719"/>
    </location>
</feature>
<sequence>NQSLMPFGEPHSHIPQVDNPETPEDLLPVDGDTAVASGDFLSSLPVTMTPTVSFINGKFEVTLQPKDVAEEVKGDTFGSDSLGVHGLSEHEETTFKFDSSLVEVGRTPHESLVSGSSIVSPLFSTTLDPDINFGPGGIVVESTLPSPPIDISEEEALISEGTVMSSILTSTTEKQSSVKPVVPVGSTDIPLDHDDTTKSPVSSSVHSTAVTTQVMGMTAEAHSKEPVSTLDSIETSTERTFISLSTAALDLTESTETISGLSSTHVEATGEQTTEAHSGEPVSSLDTTVTSTVNTGDSTEQTVTSQDIPHSATTTATLMEDKDLSASLFSSAQTGHLDETLSENTVTSTMTIEKTTAKDVLSPSHFTLVLASSEPEASGDEASDMSSKTFTTSPSLYKTTKSELDDTKTTVTISVSSLTDVDATTGKTDHLTVRTDTGQDITSYTATTTAMTIDVSETLPFSTQTEHLEEKLSGSTATMTSEKTPAKDMLSPSSSLYSTSKSDQELTKTPSDTTETISKYSSADVDITRDRTTEAHSREPVFSLGSTSFSTVHTFLSLSTDDSTEETVTSKDVTSHTAATTATMIEDKDLSAKPSESTIINVSETLFSSAQTVHLDETLSESTVTMISEKTTTKDVLSPSSISSSLPSTESEASGDETPDMFSKEFTATSSSIYTPTKSDHELTKTSSDMTETISVSSSTDAKATRDQTTETHSRETVSSLDSIVTSAAPRFTQSTGDSTAQTVTSKDVTSHTAATTATMMEEKDLSVKPPESTIINVSETLFSSPQTVHL</sequence>
<feature type="compositionally biased region" description="Polar residues" evidence="1">
    <location>
        <begin position="685"/>
        <end position="702"/>
    </location>
</feature>